<dbReference type="VEuPathDB" id="MicrosporidiaDB:DI09_4p230"/>
<feature type="coiled-coil region" evidence="1">
    <location>
        <begin position="31"/>
        <end position="97"/>
    </location>
</feature>
<protein>
    <submittedName>
        <fullName evidence="2">Uncharacterized protein</fullName>
    </submittedName>
</protein>
<sequence>MGEDGCCGESVDKHILVAKEQKSASLCVKGNRLLSEEILELEQQAASLAERIEKILSTKKLQMSDLKTSIHDVSKLIQEAKLRLDREDLLYKELAAECDRMDESVNTKKAHVIQRDATVEELYHMWALNLILRYDGMTRIIQEAFGASCFMEHEYPYRLCIHLRNDAILGDRNFFVTFDKRGSVLSIQVDNVLFLMFGRMQSKTELIFSRML</sequence>
<dbReference type="Proteomes" id="UP000029725">
    <property type="component" value="Unassembled WGS sequence"/>
</dbReference>
<keyword evidence="3" id="KW-1185">Reference proteome</keyword>
<evidence type="ECO:0000313" key="2">
    <source>
        <dbReference type="EMBL" id="KGG50940.1"/>
    </source>
</evidence>
<name>A0A098VPR5_9MICR</name>
<organism evidence="2 3">
    <name type="scientific">Mitosporidium daphniae</name>
    <dbReference type="NCBI Taxonomy" id="1485682"/>
    <lineage>
        <taxon>Eukaryota</taxon>
        <taxon>Fungi</taxon>
        <taxon>Fungi incertae sedis</taxon>
        <taxon>Microsporidia</taxon>
        <taxon>Mitosporidium</taxon>
    </lineage>
</organism>
<reference evidence="2 3" key="1">
    <citation type="submission" date="2014-04" db="EMBL/GenBank/DDBJ databases">
        <title>A new species of microsporidia sheds light on the evolution of extreme parasitism.</title>
        <authorList>
            <person name="Haag K.L."/>
            <person name="James T.Y."/>
            <person name="Larsson R."/>
            <person name="Schaer T.M."/>
            <person name="Refardt D."/>
            <person name="Pombert J.-F."/>
            <person name="Ebert D."/>
        </authorList>
    </citation>
    <scope>NUCLEOTIDE SEQUENCE [LARGE SCALE GENOMIC DNA]</scope>
    <source>
        <strain evidence="2 3">UGP3</strain>
        <tissue evidence="2">Spores</tissue>
    </source>
</reference>
<evidence type="ECO:0000256" key="1">
    <source>
        <dbReference type="SAM" id="Coils"/>
    </source>
</evidence>
<comment type="caution">
    <text evidence="2">The sequence shown here is derived from an EMBL/GenBank/DDBJ whole genome shotgun (WGS) entry which is preliminary data.</text>
</comment>
<dbReference type="AlphaFoldDB" id="A0A098VPR5"/>
<dbReference type="RefSeq" id="XP_013237367.1">
    <property type="nucleotide sequence ID" value="XM_013381913.1"/>
</dbReference>
<dbReference type="GeneID" id="25260158"/>
<accession>A0A098VPR5</accession>
<gene>
    <name evidence="2" type="ORF">DI09_4p230</name>
</gene>
<proteinExistence type="predicted"/>
<evidence type="ECO:0000313" key="3">
    <source>
        <dbReference type="Proteomes" id="UP000029725"/>
    </source>
</evidence>
<dbReference type="HOGENOM" id="CLU_1299992_0_0_1"/>
<dbReference type="EMBL" id="JMKJ01000444">
    <property type="protein sequence ID" value="KGG50940.1"/>
    <property type="molecule type" value="Genomic_DNA"/>
</dbReference>
<keyword evidence="1" id="KW-0175">Coiled coil</keyword>